<protein>
    <submittedName>
        <fullName evidence="2">Uncharacterized protein</fullName>
    </submittedName>
</protein>
<feature type="region of interest" description="Disordered" evidence="1">
    <location>
        <begin position="1"/>
        <end position="30"/>
    </location>
</feature>
<evidence type="ECO:0000313" key="2">
    <source>
        <dbReference type="EMBL" id="GEZ14025.1"/>
    </source>
</evidence>
<name>A0A699I124_TANCI</name>
<reference evidence="2" key="1">
    <citation type="journal article" date="2019" name="Sci. Rep.">
        <title>Draft genome of Tanacetum cinerariifolium, the natural source of mosquito coil.</title>
        <authorList>
            <person name="Yamashiro T."/>
            <person name="Shiraishi A."/>
            <person name="Satake H."/>
            <person name="Nakayama K."/>
        </authorList>
    </citation>
    <scope>NUCLEOTIDE SEQUENCE</scope>
</reference>
<dbReference type="AlphaFoldDB" id="A0A699I124"/>
<sequence length="87" mass="10581">MMQEGMMKKLSMKREREREQNNEHSMGKFDYDLVRDNTPYHANKEKEQYKEYMCKMFGNAYQKPSDCKIRRFKTLDTAYPISMDTAY</sequence>
<organism evidence="2">
    <name type="scientific">Tanacetum cinerariifolium</name>
    <name type="common">Dalmatian daisy</name>
    <name type="synonym">Chrysanthemum cinerariifolium</name>
    <dbReference type="NCBI Taxonomy" id="118510"/>
    <lineage>
        <taxon>Eukaryota</taxon>
        <taxon>Viridiplantae</taxon>
        <taxon>Streptophyta</taxon>
        <taxon>Embryophyta</taxon>
        <taxon>Tracheophyta</taxon>
        <taxon>Spermatophyta</taxon>
        <taxon>Magnoliopsida</taxon>
        <taxon>eudicotyledons</taxon>
        <taxon>Gunneridae</taxon>
        <taxon>Pentapetalae</taxon>
        <taxon>asterids</taxon>
        <taxon>campanulids</taxon>
        <taxon>Asterales</taxon>
        <taxon>Asteraceae</taxon>
        <taxon>Asteroideae</taxon>
        <taxon>Anthemideae</taxon>
        <taxon>Anthemidinae</taxon>
        <taxon>Tanacetum</taxon>
    </lineage>
</organism>
<accession>A0A699I124</accession>
<feature type="compositionally biased region" description="Basic and acidic residues" evidence="1">
    <location>
        <begin position="12"/>
        <end position="30"/>
    </location>
</feature>
<proteinExistence type="predicted"/>
<dbReference type="EMBL" id="BKCJ010245064">
    <property type="protein sequence ID" value="GEZ14025.1"/>
    <property type="molecule type" value="Genomic_DNA"/>
</dbReference>
<comment type="caution">
    <text evidence="2">The sequence shown here is derived from an EMBL/GenBank/DDBJ whole genome shotgun (WGS) entry which is preliminary data.</text>
</comment>
<gene>
    <name evidence="2" type="ORF">Tci_485998</name>
</gene>
<evidence type="ECO:0000256" key="1">
    <source>
        <dbReference type="SAM" id="MobiDB-lite"/>
    </source>
</evidence>